<comment type="caution">
    <text evidence="1">The sequence shown here is derived from an EMBL/GenBank/DDBJ whole genome shotgun (WGS) entry which is preliminary data.</text>
</comment>
<name>A0ABD1RDY0_9LAMI</name>
<sequence length="172" mass="20056">MVLDRVMNVMKIPLPMGYAYRRSRLNLTHKLMRLATDQHVAEMLEDIGPTKTVDMYLIPQVLPNYLPWDYSIPPDQHIPEPDTQKRKRVMITDLEDGTVLEPLNPSQLESATEVEDIYSEQEMFSGETGEDWNFNWMSTLECHVVIIELNDDKKFNNMTYVTYVAILNEMSI</sequence>
<evidence type="ECO:0000313" key="2">
    <source>
        <dbReference type="Proteomes" id="UP001604336"/>
    </source>
</evidence>
<organism evidence="1 2">
    <name type="scientific">Abeliophyllum distichum</name>
    <dbReference type="NCBI Taxonomy" id="126358"/>
    <lineage>
        <taxon>Eukaryota</taxon>
        <taxon>Viridiplantae</taxon>
        <taxon>Streptophyta</taxon>
        <taxon>Embryophyta</taxon>
        <taxon>Tracheophyta</taxon>
        <taxon>Spermatophyta</taxon>
        <taxon>Magnoliopsida</taxon>
        <taxon>eudicotyledons</taxon>
        <taxon>Gunneridae</taxon>
        <taxon>Pentapetalae</taxon>
        <taxon>asterids</taxon>
        <taxon>lamiids</taxon>
        <taxon>Lamiales</taxon>
        <taxon>Oleaceae</taxon>
        <taxon>Forsythieae</taxon>
        <taxon>Abeliophyllum</taxon>
    </lineage>
</organism>
<reference evidence="2" key="1">
    <citation type="submission" date="2024-07" db="EMBL/GenBank/DDBJ databases">
        <title>Two chromosome-level genome assemblies of Korean endemic species Abeliophyllum distichum and Forsythia ovata (Oleaceae).</title>
        <authorList>
            <person name="Jang H."/>
        </authorList>
    </citation>
    <scope>NUCLEOTIDE SEQUENCE [LARGE SCALE GENOMIC DNA]</scope>
</reference>
<dbReference type="EMBL" id="JBFOLK010000009">
    <property type="protein sequence ID" value="KAL2486131.1"/>
    <property type="molecule type" value="Genomic_DNA"/>
</dbReference>
<evidence type="ECO:0000313" key="1">
    <source>
        <dbReference type="EMBL" id="KAL2486131.1"/>
    </source>
</evidence>
<dbReference type="Proteomes" id="UP001604336">
    <property type="component" value="Unassembled WGS sequence"/>
</dbReference>
<proteinExistence type="predicted"/>
<dbReference type="AlphaFoldDB" id="A0ABD1RDY0"/>
<protein>
    <submittedName>
        <fullName evidence="1">Uncharacterized protein</fullName>
    </submittedName>
</protein>
<accession>A0ABD1RDY0</accession>
<gene>
    <name evidence="1" type="ORF">Adt_30887</name>
</gene>
<keyword evidence="2" id="KW-1185">Reference proteome</keyword>